<comment type="caution">
    <text evidence="3">The sequence shown here is derived from an EMBL/GenBank/DDBJ whole genome shotgun (WGS) entry which is preliminary data.</text>
</comment>
<feature type="transmembrane region" description="Helical" evidence="1">
    <location>
        <begin position="38"/>
        <end position="58"/>
    </location>
</feature>
<feature type="transmembrane region" description="Helical" evidence="1">
    <location>
        <begin position="65"/>
        <end position="83"/>
    </location>
</feature>
<name>A0AAX2IFW5_9FLAO</name>
<evidence type="ECO:0000313" key="2">
    <source>
        <dbReference type="EMBL" id="SKB84832.1"/>
    </source>
</evidence>
<reference evidence="2 4" key="1">
    <citation type="submission" date="2017-02" db="EMBL/GenBank/DDBJ databases">
        <authorList>
            <person name="Varghese N."/>
            <person name="Submissions S."/>
        </authorList>
    </citation>
    <scope>NUCLEOTIDE SEQUENCE [LARGE SCALE GENOMIC DNA]</scope>
    <source>
        <strain evidence="2 4">DSM 16775</strain>
    </source>
</reference>
<reference evidence="3 5" key="2">
    <citation type="submission" date="2018-06" db="EMBL/GenBank/DDBJ databases">
        <authorList>
            <consortium name="Pathogen Informatics"/>
            <person name="Doyle S."/>
        </authorList>
    </citation>
    <scope>NUCLEOTIDE SEQUENCE [LARGE SCALE GENOMIC DNA]</scope>
    <source>
        <strain evidence="3 5">NCTC11212</strain>
    </source>
</reference>
<dbReference type="EMBL" id="FUZE01000010">
    <property type="protein sequence ID" value="SKB84832.1"/>
    <property type="molecule type" value="Genomic_DNA"/>
</dbReference>
<evidence type="ECO:0000313" key="4">
    <source>
        <dbReference type="Proteomes" id="UP000190669"/>
    </source>
</evidence>
<dbReference type="Proteomes" id="UP000251937">
    <property type="component" value="Unassembled WGS sequence"/>
</dbReference>
<proteinExistence type="predicted"/>
<protein>
    <submittedName>
        <fullName evidence="3">Uncharacterized protein</fullName>
    </submittedName>
</protein>
<evidence type="ECO:0000313" key="3">
    <source>
        <dbReference type="EMBL" id="SQA86967.1"/>
    </source>
</evidence>
<gene>
    <name evidence="3" type="ORF">NCTC11212_00367</name>
    <name evidence="2" type="ORF">SAMN05421800_110124</name>
</gene>
<dbReference type="KEGG" id="cbp:EB354_21780"/>
<accession>A0AAX2IFW5</accession>
<keyword evidence="1" id="KW-0472">Membrane</keyword>
<evidence type="ECO:0000313" key="5">
    <source>
        <dbReference type="Proteomes" id="UP000251937"/>
    </source>
</evidence>
<dbReference type="EMBL" id="UAVR01000002">
    <property type="protein sequence ID" value="SQA86967.1"/>
    <property type="molecule type" value="Genomic_DNA"/>
</dbReference>
<feature type="transmembrane region" description="Helical" evidence="1">
    <location>
        <begin position="119"/>
        <end position="142"/>
    </location>
</feature>
<organism evidence="3 5">
    <name type="scientific">Chryseobacterium balustinum</name>
    <dbReference type="NCBI Taxonomy" id="246"/>
    <lineage>
        <taxon>Bacteria</taxon>
        <taxon>Pseudomonadati</taxon>
        <taxon>Bacteroidota</taxon>
        <taxon>Flavobacteriia</taxon>
        <taxon>Flavobacteriales</taxon>
        <taxon>Weeksellaceae</taxon>
        <taxon>Chryseobacterium group</taxon>
        <taxon>Chryseobacterium</taxon>
    </lineage>
</organism>
<keyword evidence="1" id="KW-0812">Transmembrane</keyword>
<dbReference type="AlphaFoldDB" id="A0AAX2IFW5"/>
<keyword evidence="4" id="KW-1185">Reference proteome</keyword>
<dbReference type="RefSeq" id="WP_079465684.1">
    <property type="nucleotide sequence ID" value="NZ_CP033934.1"/>
</dbReference>
<evidence type="ECO:0000256" key="1">
    <source>
        <dbReference type="SAM" id="Phobius"/>
    </source>
</evidence>
<feature type="transmembrane region" description="Helical" evidence="1">
    <location>
        <begin position="14"/>
        <end position="32"/>
    </location>
</feature>
<sequence>MNIESSKFFKINKIAKTFIILVLACCILMNIVDMIKYYEFISIQFHLFIVVILSIFIASLYFENYFTTVVLLIFNILFWYYTITERKDLSWYDNPFNHYDVVLHGFENFFSPLTKLFDLVIFSPLCLFNNLLIWTIIIPFRIKKFYLKKIK</sequence>
<keyword evidence="1" id="KW-1133">Transmembrane helix</keyword>
<dbReference type="Proteomes" id="UP000190669">
    <property type="component" value="Unassembled WGS sequence"/>
</dbReference>